<sequence length="106" mass="12176">MDELMSLPSSPHFFLSDDPSSSDQQQQTDQPPEADNDDAMSDNNTEDMEKIQQMLKAYWDYHPSVAQRNIGAREVDDTESTFNVTSFRPGMGVERLRDEEPATFWQ</sequence>
<organism evidence="2 3">
    <name type="scientific">Rhizopus stolonifer</name>
    <name type="common">Rhizopus nigricans</name>
    <dbReference type="NCBI Taxonomy" id="4846"/>
    <lineage>
        <taxon>Eukaryota</taxon>
        <taxon>Fungi</taxon>
        <taxon>Fungi incertae sedis</taxon>
        <taxon>Mucoromycota</taxon>
        <taxon>Mucoromycotina</taxon>
        <taxon>Mucoromycetes</taxon>
        <taxon>Mucorales</taxon>
        <taxon>Mucorineae</taxon>
        <taxon>Rhizopodaceae</taxon>
        <taxon>Rhizopus</taxon>
    </lineage>
</organism>
<comment type="caution">
    <text evidence="2">The sequence shown here is derived from an EMBL/GenBank/DDBJ whole genome shotgun (WGS) entry which is preliminary data.</text>
</comment>
<evidence type="ECO:0000313" key="3">
    <source>
        <dbReference type="Proteomes" id="UP000253551"/>
    </source>
</evidence>
<evidence type="ECO:0000256" key="1">
    <source>
        <dbReference type="SAM" id="MobiDB-lite"/>
    </source>
</evidence>
<protein>
    <submittedName>
        <fullName evidence="2">Uncharacterized protein</fullName>
    </submittedName>
</protein>
<dbReference type="STRING" id="4846.A0A367IPM8"/>
<dbReference type="OrthoDB" id="24948at2759"/>
<name>A0A367IPM8_RHIST</name>
<feature type="compositionally biased region" description="Low complexity" evidence="1">
    <location>
        <begin position="8"/>
        <end position="31"/>
    </location>
</feature>
<keyword evidence="3" id="KW-1185">Reference proteome</keyword>
<dbReference type="EMBL" id="PJQM01006454">
    <property type="protein sequence ID" value="RCH79650.1"/>
    <property type="molecule type" value="Genomic_DNA"/>
</dbReference>
<proteinExistence type="predicted"/>
<gene>
    <name evidence="2" type="ORF">CU098_004257</name>
</gene>
<dbReference type="Gene3D" id="2.60.120.260">
    <property type="entry name" value="Galactose-binding domain-like"/>
    <property type="match status" value="1"/>
</dbReference>
<feature type="region of interest" description="Disordered" evidence="1">
    <location>
        <begin position="1"/>
        <end position="48"/>
    </location>
</feature>
<reference evidence="2 3" key="1">
    <citation type="journal article" date="2018" name="G3 (Bethesda)">
        <title>Phylogenetic and Phylogenomic Definition of Rhizopus Species.</title>
        <authorList>
            <person name="Gryganskyi A.P."/>
            <person name="Golan J."/>
            <person name="Dolatabadi S."/>
            <person name="Mondo S."/>
            <person name="Robb S."/>
            <person name="Idnurm A."/>
            <person name="Muszewska A."/>
            <person name="Steczkiewicz K."/>
            <person name="Masonjones S."/>
            <person name="Liao H.L."/>
            <person name="Gajdeczka M.T."/>
            <person name="Anike F."/>
            <person name="Vuek A."/>
            <person name="Anishchenko I.M."/>
            <person name="Voigt K."/>
            <person name="de Hoog G.S."/>
            <person name="Smith M.E."/>
            <person name="Heitman J."/>
            <person name="Vilgalys R."/>
            <person name="Stajich J.E."/>
        </authorList>
    </citation>
    <scope>NUCLEOTIDE SEQUENCE [LARGE SCALE GENOMIC DNA]</scope>
    <source>
        <strain evidence="2 3">LSU 92-RS-03</strain>
    </source>
</reference>
<accession>A0A367IPM8</accession>
<dbReference type="Proteomes" id="UP000253551">
    <property type="component" value="Unassembled WGS sequence"/>
</dbReference>
<dbReference type="AlphaFoldDB" id="A0A367IPM8"/>
<feature type="compositionally biased region" description="Acidic residues" evidence="1">
    <location>
        <begin position="32"/>
        <end position="46"/>
    </location>
</feature>
<evidence type="ECO:0000313" key="2">
    <source>
        <dbReference type="EMBL" id="RCH79650.1"/>
    </source>
</evidence>